<sequence length="80" mass="9249">MEQTESCFFQLTRAARWRQRWQQQLGPWLGTKGGIWQLVPLSSTWLLKQAAGWLQTTVLKMTCRRLLCTLTFCDSSGLCP</sequence>
<evidence type="ECO:0000313" key="1">
    <source>
        <dbReference type="EMBL" id="OPJ82085.1"/>
    </source>
</evidence>
<keyword evidence="2" id="KW-1185">Reference proteome</keyword>
<dbReference type="Proteomes" id="UP000190648">
    <property type="component" value="Unassembled WGS sequence"/>
</dbReference>
<gene>
    <name evidence="1" type="ORF">AV530_014580</name>
</gene>
<proteinExistence type="predicted"/>
<accession>A0A1V4KCH0</accession>
<protein>
    <submittedName>
        <fullName evidence="1">Uncharacterized protein</fullName>
    </submittedName>
</protein>
<dbReference type="EMBL" id="LSYS01003958">
    <property type="protein sequence ID" value="OPJ82085.1"/>
    <property type="molecule type" value="Genomic_DNA"/>
</dbReference>
<organism evidence="1 2">
    <name type="scientific">Patagioenas fasciata monilis</name>
    <dbReference type="NCBI Taxonomy" id="372326"/>
    <lineage>
        <taxon>Eukaryota</taxon>
        <taxon>Metazoa</taxon>
        <taxon>Chordata</taxon>
        <taxon>Craniata</taxon>
        <taxon>Vertebrata</taxon>
        <taxon>Euteleostomi</taxon>
        <taxon>Archelosauria</taxon>
        <taxon>Archosauria</taxon>
        <taxon>Dinosauria</taxon>
        <taxon>Saurischia</taxon>
        <taxon>Theropoda</taxon>
        <taxon>Coelurosauria</taxon>
        <taxon>Aves</taxon>
        <taxon>Neognathae</taxon>
        <taxon>Neoaves</taxon>
        <taxon>Columbimorphae</taxon>
        <taxon>Columbiformes</taxon>
        <taxon>Columbidae</taxon>
        <taxon>Patagioenas</taxon>
    </lineage>
</organism>
<dbReference type="AlphaFoldDB" id="A0A1V4KCH0"/>
<name>A0A1V4KCH0_PATFA</name>
<reference evidence="1 2" key="1">
    <citation type="submission" date="2016-02" db="EMBL/GenBank/DDBJ databases">
        <title>Band-tailed pigeon sequencing and assembly.</title>
        <authorList>
            <person name="Soares A.E."/>
            <person name="Novak B.J."/>
            <person name="Rice E.S."/>
            <person name="O'Connell B."/>
            <person name="Chang D."/>
            <person name="Weber S."/>
            <person name="Shapiro B."/>
        </authorList>
    </citation>
    <scope>NUCLEOTIDE SEQUENCE [LARGE SCALE GENOMIC DNA]</scope>
    <source>
        <strain evidence="1">BTP2013</strain>
        <tissue evidence="1">Blood</tissue>
    </source>
</reference>
<comment type="caution">
    <text evidence="1">The sequence shown here is derived from an EMBL/GenBank/DDBJ whole genome shotgun (WGS) entry which is preliminary data.</text>
</comment>
<evidence type="ECO:0000313" key="2">
    <source>
        <dbReference type="Proteomes" id="UP000190648"/>
    </source>
</evidence>